<organism evidence="6 7">
    <name type="scientific">candidate division WWE3 bacterium</name>
    <dbReference type="NCBI Taxonomy" id="2053526"/>
    <lineage>
        <taxon>Bacteria</taxon>
        <taxon>Katanobacteria</taxon>
    </lineage>
</organism>
<evidence type="ECO:0000313" key="7">
    <source>
        <dbReference type="Proteomes" id="UP000261706"/>
    </source>
</evidence>
<evidence type="ECO:0008006" key="8">
    <source>
        <dbReference type="Google" id="ProtNLM"/>
    </source>
</evidence>
<protein>
    <recommendedName>
        <fullName evidence="8">Polysaccharide biosynthesis protein C-terminal domain-containing protein</fullName>
    </recommendedName>
</protein>
<feature type="transmembrane region" description="Helical" evidence="5">
    <location>
        <begin position="153"/>
        <end position="170"/>
    </location>
</feature>
<feature type="transmembrane region" description="Helical" evidence="5">
    <location>
        <begin position="371"/>
        <end position="390"/>
    </location>
</feature>
<feature type="transmembrane region" description="Helical" evidence="5">
    <location>
        <begin position="120"/>
        <end position="141"/>
    </location>
</feature>
<proteinExistence type="predicted"/>
<gene>
    <name evidence="6" type="ORF">DDY47_00920</name>
</gene>
<feature type="transmembrane region" description="Helical" evidence="5">
    <location>
        <begin position="176"/>
        <end position="197"/>
    </location>
</feature>
<keyword evidence="2 5" id="KW-0812">Transmembrane</keyword>
<evidence type="ECO:0000256" key="2">
    <source>
        <dbReference type="ARBA" id="ARBA00022692"/>
    </source>
</evidence>
<sequence>MRSMNFSGTSKKIAANTIYQLIGKIVSLGITVLATVIITRTYGREIYGQFSLMQAWPALFFVIVDFGINAIATREISKDWSKAGKYFGNILLIRIIFSIILMLVLFVASRFFPYSQVLKTGITLSLLLILTQALFTSTNIIFQARLRYDLSTIGYLIGYAFILVIIFFLSRAKVDVMWISFSYVIGGFITFFVNYYFVRSLGVKPEFVLDKQLWGYLLSSSLPLGLMFVFSQINFKADALLLSVLPVPAFLNVSNNEAVGLYALPYKIFEVALVMPTFFMNSLYPVMVLRMTEGKEKLKETLKQSLKFLIVAALVFSAVGYVFSPLAINVLGGVEFEASILVLRILLSGLVLYSVTQPLAWVIVTMGYQKYLPGIYLASGVFNLVMNFIFIPVYSFYMSAVITHFSELLILILLIVTVRKIWRKTYAA</sequence>
<feature type="transmembrane region" description="Helical" evidence="5">
    <location>
        <begin position="55"/>
        <end position="74"/>
    </location>
</feature>
<accession>A0A354G396</accession>
<evidence type="ECO:0000313" key="6">
    <source>
        <dbReference type="EMBL" id="HBI35484.1"/>
    </source>
</evidence>
<feature type="transmembrane region" description="Helical" evidence="5">
    <location>
        <begin position="396"/>
        <end position="416"/>
    </location>
</feature>
<keyword evidence="3 5" id="KW-1133">Transmembrane helix</keyword>
<dbReference type="CDD" id="cd13128">
    <property type="entry name" value="MATE_Wzx_like"/>
    <property type="match status" value="1"/>
</dbReference>
<dbReference type="InterPro" id="IPR002797">
    <property type="entry name" value="Polysacc_synth"/>
</dbReference>
<dbReference type="InterPro" id="IPR052556">
    <property type="entry name" value="PolySynth_Transporter"/>
</dbReference>
<dbReference type="Proteomes" id="UP000261706">
    <property type="component" value="Unassembled WGS sequence"/>
</dbReference>
<evidence type="ECO:0000256" key="4">
    <source>
        <dbReference type="ARBA" id="ARBA00023136"/>
    </source>
</evidence>
<evidence type="ECO:0000256" key="3">
    <source>
        <dbReference type="ARBA" id="ARBA00022989"/>
    </source>
</evidence>
<feature type="transmembrane region" description="Helical" evidence="5">
    <location>
        <begin position="21"/>
        <end position="43"/>
    </location>
</feature>
<reference evidence="6 7" key="1">
    <citation type="journal article" date="2018" name="Nat. Biotechnol.">
        <title>A standardized bacterial taxonomy based on genome phylogeny substantially revises the tree of life.</title>
        <authorList>
            <person name="Parks D.H."/>
            <person name="Chuvochina M."/>
            <person name="Waite D.W."/>
            <person name="Rinke C."/>
            <person name="Skarshewski A."/>
            <person name="Chaumeil P.A."/>
            <person name="Hugenholtz P."/>
        </authorList>
    </citation>
    <scope>NUCLEOTIDE SEQUENCE [LARGE SCALE GENOMIC DNA]</scope>
    <source>
        <strain evidence="6">UBA12146</strain>
    </source>
</reference>
<evidence type="ECO:0000256" key="5">
    <source>
        <dbReference type="SAM" id="Phobius"/>
    </source>
</evidence>
<dbReference type="AlphaFoldDB" id="A0A354G396"/>
<dbReference type="PANTHER" id="PTHR43424:SF1">
    <property type="entry name" value="LOCUS PUTATIVE PROTEIN 1-RELATED"/>
    <property type="match status" value="1"/>
</dbReference>
<comment type="caution">
    <text evidence="6">The sequence shown here is derived from an EMBL/GenBank/DDBJ whole genome shotgun (WGS) entry which is preliminary data.</text>
</comment>
<feature type="transmembrane region" description="Helical" evidence="5">
    <location>
        <begin position="268"/>
        <end position="287"/>
    </location>
</feature>
<name>A0A354G396_UNCKA</name>
<dbReference type="PANTHER" id="PTHR43424">
    <property type="entry name" value="LOCUS PUTATIVE PROTEIN 1-RELATED"/>
    <property type="match status" value="1"/>
</dbReference>
<evidence type="ECO:0000256" key="1">
    <source>
        <dbReference type="ARBA" id="ARBA00004141"/>
    </source>
</evidence>
<feature type="transmembrane region" description="Helical" evidence="5">
    <location>
        <begin position="340"/>
        <end position="364"/>
    </location>
</feature>
<dbReference type="GO" id="GO:0016020">
    <property type="term" value="C:membrane"/>
    <property type="evidence" value="ECO:0007669"/>
    <property type="project" value="UniProtKB-SubCell"/>
</dbReference>
<feature type="transmembrane region" description="Helical" evidence="5">
    <location>
        <begin position="308"/>
        <end position="328"/>
    </location>
</feature>
<dbReference type="Pfam" id="PF01943">
    <property type="entry name" value="Polysacc_synt"/>
    <property type="match status" value="1"/>
</dbReference>
<comment type="subcellular location">
    <subcellularLocation>
        <location evidence="1">Membrane</location>
        <topology evidence="1">Multi-pass membrane protein</topology>
    </subcellularLocation>
</comment>
<dbReference type="EMBL" id="DNVO01000012">
    <property type="protein sequence ID" value="HBI35484.1"/>
    <property type="molecule type" value="Genomic_DNA"/>
</dbReference>
<feature type="transmembrane region" description="Helical" evidence="5">
    <location>
        <begin position="213"/>
        <end position="233"/>
    </location>
</feature>
<feature type="transmembrane region" description="Helical" evidence="5">
    <location>
        <begin position="86"/>
        <end position="108"/>
    </location>
</feature>
<keyword evidence="4 5" id="KW-0472">Membrane</keyword>